<evidence type="ECO:0000313" key="4">
    <source>
        <dbReference type="Proteomes" id="UP001140091"/>
    </source>
</evidence>
<keyword evidence="1" id="KW-0175">Coiled coil</keyword>
<accession>A0A9W8JBK1</accession>
<feature type="region of interest" description="Disordered" evidence="2">
    <location>
        <begin position="186"/>
        <end position="210"/>
    </location>
</feature>
<dbReference type="EMBL" id="JANBPK010000851">
    <property type="protein sequence ID" value="KAJ2930013.1"/>
    <property type="molecule type" value="Genomic_DNA"/>
</dbReference>
<organism evidence="3 4">
    <name type="scientific">Candolleomyces eurysporus</name>
    <dbReference type="NCBI Taxonomy" id="2828524"/>
    <lineage>
        <taxon>Eukaryota</taxon>
        <taxon>Fungi</taxon>
        <taxon>Dikarya</taxon>
        <taxon>Basidiomycota</taxon>
        <taxon>Agaricomycotina</taxon>
        <taxon>Agaricomycetes</taxon>
        <taxon>Agaricomycetidae</taxon>
        <taxon>Agaricales</taxon>
        <taxon>Agaricineae</taxon>
        <taxon>Psathyrellaceae</taxon>
        <taxon>Candolleomyces</taxon>
    </lineage>
</organism>
<protein>
    <submittedName>
        <fullName evidence="3">Uncharacterized protein</fullName>
    </submittedName>
</protein>
<comment type="caution">
    <text evidence="3">The sequence shown here is derived from an EMBL/GenBank/DDBJ whole genome shotgun (WGS) entry which is preliminary data.</text>
</comment>
<dbReference type="AlphaFoldDB" id="A0A9W8JBK1"/>
<reference evidence="3" key="1">
    <citation type="submission" date="2022-06" db="EMBL/GenBank/DDBJ databases">
        <title>Genome Sequence of Candolleomyces eurysporus.</title>
        <authorList>
            <person name="Buettner E."/>
        </authorList>
    </citation>
    <scope>NUCLEOTIDE SEQUENCE</scope>
    <source>
        <strain evidence="3">VTCC 930004</strain>
    </source>
</reference>
<evidence type="ECO:0000313" key="3">
    <source>
        <dbReference type="EMBL" id="KAJ2930013.1"/>
    </source>
</evidence>
<dbReference type="OrthoDB" id="245150at2759"/>
<proteinExistence type="predicted"/>
<feature type="non-terminal residue" evidence="3">
    <location>
        <position position="1"/>
    </location>
</feature>
<evidence type="ECO:0000256" key="2">
    <source>
        <dbReference type="SAM" id="MobiDB-lite"/>
    </source>
</evidence>
<feature type="coiled-coil region" evidence="1">
    <location>
        <begin position="61"/>
        <end position="98"/>
    </location>
</feature>
<evidence type="ECO:0000256" key="1">
    <source>
        <dbReference type="SAM" id="Coils"/>
    </source>
</evidence>
<dbReference type="Proteomes" id="UP001140091">
    <property type="component" value="Unassembled WGS sequence"/>
</dbReference>
<sequence length="210" mass="24039">MRNEATNAAILLDEATIVGEQLKNQMVDIGKDRDNFKRLYTESEEDKRRLSDLVERNANYAKRTREEFKKTDKELKRLKAVEVAHEDLKEKHRQALADLQNLPLSLAQSTEPQDYDENFSSHEETLSVRTRIHEKKSLEFDFEGLPKPGFGTDWQLKGNRSYGPISNARPPGAAQSQRRVANPVNFPLKLDRKGKPMSAVQLGPKRGVRI</sequence>
<keyword evidence="4" id="KW-1185">Reference proteome</keyword>
<gene>
    <name evidence="3" type="ORF">H1R20_g7066</name>
</gene>
<name>A0A9W8JBK1_9AGAR</name>